<dbReference type="AlphaFoldDB" id="A0A229S537"/>
<evidence type="ECO:0000313" key="5">
    <source>
        <dbReference type="EMBL" id="OXM53714.1"/>
    </source>
</evidence>
<dbReference type="PANTHER" id="PTHR21327">
    <property type="entry name" value="GTP CYCLOHYDROLASE II-RELATED"/>
    <property type="match status" value="1"/>
</dbReference>
<name>A0A229S537_9PSEU</name>
<protein>
    <submittedName>
        <fullName evidence="5">GTP cyclohydrolase</fullName>
    </submittedName>
</protein>
<feature type="domain" description="GTP cyclohydrolase II" evidence="4">
    <location>
        <begin position="8"/>
        <end position="165"/>
    </location>
</feature>
<evidence type="ECO:0000256" key="2">
    <source>
        <dbReference type="ARBA" id="ARBA00022619"/>
    </source>
</evidence>
<evidence type="ECO:0000256" key="3">
    <source>
        <dbReference type="ARBA" id="ARBA00022723"/>
    </source>
</evidence>
<dbReference type="Proteomes" id="UP000215223">
    <property type="component" value="Unassembled WGS sequence"/>
</dbReference>
<accession>A0A229S537</accession>
<proteinExistence type="predicted"/>
<sequence length="181" mass="19681">MIFLAQDSITTRHGVFLESLFYNGLCQSVALTVGEICGAKDVLCRVHSSCLSAHALGSISCDCSAQMDHAQARLIKARRGIIIWLEQEGRGNGHLAKMLAEPNKRLGLSQSAAYEAVGFRADARDYSDAVSILTHFKVASIVLLTNNPLKRRFLEESGVVVSRTIETPEATKKGERGHEPG</sequence>
<dbReference type="GO" id="GO:0009231">
    <property type="term" value="P:riboflavin biosynthetic process"/>
    <property type="evidence" value="ECO:0007669"/>
    <property type="project" value="UniProtKB-UniPathway"/>
</dbReference>
<comment type="caution">
    <text evidence="5">The sequence shown here is derived from an EMBL/GenBank/DDBJ whole genome shotgun (WGS) entry which is preliminary data.</text>
</comment>
<dbReference type="UniPathway" id="UPA00275"/>
<keyword evidence="3" id="KW-0479">Metal-binding</keyword>
<reference evidence="5 6" key="1">
    <citation type="submission" date="2017-07" db="EMBL/GenBank/DDBJ databases">
        <title>Amycolatopsis thailandensis Genome sequencing and assembly.</title>
        <authorList>
            <person name="Kaur N."/>
            <person name="Mayilraj S."/>
        </authorList>
    </citation>
    <scope>NUCLEOTIDE SEQUENCE [LARGE SCALE GENOMIC DNA]</scope>
    <source>
        <strain evidence="5 6">JCM 16380</strain>
    </source>
</reference>
<dbReference type="InterPro" id="IPR036144">
    <property type="entry name" value="RibA-like_sf"/>
</dbReference>
<dbReference type="GO" id="GO:0046872">
    <property type="term" value="F:metal ion binding"/>
    <property type="evidence" value="ECO:0007669"/>
    <property type="project" value="UniProtKB-KW"/>
</dbReference>
<dbReference type="GO" id="GO:0008686">
    <property type="term" value="F:3,4-dihydroxy-2-butanone-4-phosphate synthase activity"/>
    <property type="evidence" value="ECO:0007669"/>
    <property type="project" value="TreeGrafter"/>
</dbReference>
<dbReference type="RefSeq" id="WP_093935584.1">
    <property type="nucleotide sequence ID" value="NZ_NMQT01000073.1"/>
</dbReference>
<dbReference type="PANTHER" id="PTHR21327:SF18">
    <property type="entry name" value="3,4-DIHYDROXY-2-BUTANONE 4-PHOSPHATE SYNTHASE"/>
    <property type="match status" value="1"/>
</dbReference>
<gene>
    <name evidence="5" type="ORF">CFP71_21110</name>
</gene>
<comment type="pathway">
    <text evidence="1">Cofactor biosynthesis; riboflavin biosynthesis.</text>
</comment>
<dbReference type="OrthoDB" id="9793111at2"/>
<dbReference type="Pfam" id="PF00925">
    <property type="entry name" value="GTP_cyclohydro2"/>
    <property type="match status" value="1"/>
</dbReference>
<keyword evidence="5" id="KW-0378">Hydrolase</keyword>
<organism evidence="5 6">
    <name type="scientific">Amycolatopsis thailandensis</name>
    <dbReference type="NCBI Taxonomy" id="589330"/>
    <lineage>
        <taxon>Bacteria</taxon>
        <taxon>Bacillati</taxon>
        <taxon>Actinomycetota</taxon>
        <taxon>Actinomycetes</taxon>
        <taxon>Pseudonocardiales</taxon>
        <taxon>Pseudonocardiaceae</taxon>
        <taxon>Amycolatopsis</taxon>
    </lineage>
</organism>
<evidence type="ECO:0000256" key="1">
    <source>
        <dbReference type="ARBA" id="ARBA00005104"/>
    </source>
</evidence>
<dbReference type="GO" id="GO:0016787">
    <property type="term" value="F:hydrolase activity"/>
    <property type="evidence" value="ECO:0007669"/>
    <property type="project" value="UniProtKB-KW"/>
</dbReference>
<dbReference type="InterPro" id="IPR032677">
    <property type="entry name" value="GTP_cyclohydro_II"/>
</dbReference>
<dbReference type="SUPFAM" id="SSF142695">
    <property type="entry name" value="RibA-like"/>
    <property type="match status" value="1"/>
</dbReference>
<dbReference type="GO" id="GO:0005829">
    <property type="term" value="C:cytosol"/>
    <property type="evidence" value="ECO:0007669"/>
    <property type="project" value="TreeGrafter"/>
</dbReference>
<dbReference type="Gene3D" id="3.40.50.10990">
    <property type="entry name" value="GTP cyclohydrolase II"/>
    <property type="match status" value="1"/>
</dbReference>
<evidence type="ECO:0000313" key="6">
    <source>
        <dbReference type="Proteomes" id="UP000215223"/>
    </source>
</evidence>
<keyword evidence="2" id="KW-0686">Riboflavin biosynthesis</keyword>
<dbReference type="EMBL" id="NMQT01000073">
    <property type="protein sequence ID" value="OXM53714.1"/>
    <property type="molecule type" value="Genomic_DNA"/>
</dbReference>
<keyword evidence="6" id="KW-1185">Reference proteome</keyword>
<evidence type="ECO:0000259" key="4">
    <source>
        <dbReference type="Pfam" id="PF00925"/>
    </source>
</evidence>